<feature type="chain" id="PRO_5041911608" evidence="1">
    <location>
        <begin position="27"/>
        <end position="163"/>
    </location>
</feature>
<keyword evidence="1" id="KW-0732">Signal</keyword>
<evidence type="ECO:0000313" key="3">
    <source>
        <dbReference type="Proteomes" id="UP001185092"/>
    </source>
</evidence>
<reference evidence="2" key="1">
    <citation type="submission" date="2023-07" db="EMBL/GenBank/DDBJ databases">
        <title>Genomic Encyclopedia of Type Strains, Phase IV (KMG-IV): sequencing the most valuable type-strain genomes for metagenomic binning, comparative biology and taxonomic classification.</title>
        <authorList>
            <person name="Goeker M."/>
        </authorList>
    </citation>
    <scope>NUCLEOTIDE SEQUENCE</scope>
    <source>
        <strain evidence="2">DSM 26174</strain>
    </source>
</reference>
<name>A0AAE3XQS3_9BACT</name>
<sequence>MLKTTPYFSVLLLSLFLLTSSYTDQANANVEAISSEGTQDFIFQILDQKTNRQSNTEVNIFVKYRYSDEQNHHDHYVDYRKVRDITLGYIQISKEYPLNTTWEVLSKVIAKRIMADFKFKAISVQIQAHPRVLEDKKLTEPGYHSGIHTIGRIEPLSIVVTNK</sequence>
<dbReference type="Proteomes" id="UP001185092">
    <property type="component" value="Unassembled WGS sequence"/>
</dbReference>
<dbReference type="AlphaFoldDB" id="A0AAE3XQS3"/>
<protein>
    <submittedName>
        <fullName evidence="2">Uncharacterized protein</fullName>
    </submittedName>
</protein>
<proteinExistence type="predicted"/>
<evidence type="ECO:0000256" key="1">
    <source>
        <dbReference type="SAM" id="SignalP"/>
    </source>
</evidence>
<organism evidence="2 3">
    <name type="scientific">Aureibacter tunicatorum</name>
    <dbReference type="NCBI Taxonomy" id="866807"/>
    <lineage>
        <taxon>Bacteria</taxon>
        <taxon>Pseudomonadati</taxon>
        <taxon>Bacteroidota</taxon>
        <taxon>Cytophagia</taxon>
        <taxon>Cytophagales</taxon>
        <taxon>Persicobacteraceae</taxon>
        <taxon>Aureibacter</taxon>
    </lineage>
</organism>
<evidence type="ECO:0000313" key="2">
    <source>
        <dbReference type="EMBL" id="MDR6240314.1"/>
    </source>
</evidence>
<dbReference type="RefSeq" id="WP_309940212.1">
    <property type="nucleotide sequence ID" value="NZ_AP025305.1"/>
</dbReference>
<comment type="caution">
    <text evidence="2">The sequence shown here is derived from an EMBL/GenBank/DDBJ whole genome shotgun (WGS) entry which is preliminary data.</text>
</comment>
<accession>A0AAE3XQS3</accession>
<feature type="signal peptide" evidence="1">
    <location>
        <begin position="1"/>
        <end position="26"/>
    </location>
</feature>
<gene>
    <name evidence="2" type="ORF">HNQ88_003380</name>
</gene>
<keyword evidence="3" id="KW-1185">Reference proteome</keyword>
<dbReference type="EMBL" id="JAVDQD010000004">
    <property type="protein sequence ID" value="MDR6240314.1"/>
    <property type="molecule type" value="Genomic_DNA"/>
</dbReference>